<evidence type="ECO:0000313" key="2">
    <source>
        <dbReference type="EMBL" id="CBY36009.1"/>
    </source>
</evidence>
<organism evidence="2">
    <name type="scientific">Oikopleura dioica</name>
    <name type="common">Tunicate</name>
    <dbReference type="NCBI Taxonomy" id="34765"/>
    <lineage>
        <taxon>Eukaryota</taxon>
        <taxon>Metazoa</taxon>
        <taxon>Chordata</taxon>
        <taxon>Tunicata</taxon>
        <taxon>Appendicularia</taxon>
        <taxon>Copelata</taxon>
        <taxon>Oikopleuridae</taxon>
        <taxon>Oikopleura</taxon>
    </lineage>
</organism>
<gene>
    <name evidence="2" type="ORF">GSOID_T00028486001</name>
</gene>
<keyword evidence="1" id="KW-0732">Signal</keyword>
<dbReference type="Proteomes" id="UP000011014">
    <property type="component" value="Unassembled WGS sequence"/>
</dbReference>
<name>E4YKJ8_OIKDI</name>
<feature type="signal peptide" evidence="1">
    <location>
        <begin position="1"/>
        <end position="21"/>
    </location>
</feature>
<evidence type="ECO:0000256" key="1">
    <source>
        <dbReference type="SAM" id="SignalP"/>
    </source>
</evidence>
<dbReference type="EMBL" id="FN654709">
    <property type="protein sequence ID" value="CBY36009.1"/>
    <property type="molecule type" value="Genomic_DNA"/>
</dbReference>
<feature type="chain" id="PRO_5003192335" evidence="1">
    <location>
        <begin position="22"/>
        <end position="104"/>
    </location>
</feature>
<sequence>MQTYCSGLPLLIILLAQRVFERMPLEGFVDAKNVLLPRKGPGYDSLLSIQDCEDQASKTYKYYLLRDPPPRSDLCHKFYIFCPDSDSPCSTDHFWSLHHGPKVT</sequence>
<protein>
    <submittedName>
        <fullName evidence="2">Uncharacterized protein</fullName>
    </submittedName>
</protein>
<proteinExistence type="predicted"/>
<reference evidence="2" key="1">
    <citation type="journal article" date="2010" name="Science">
        <title>Plasticity of animal genome architecture unmasked by rapid evolution of a pelagic tunicate.</title>
        <authorList>
            <person name="Denoeud F."/>
            <person name="Henriet S."/>
            <person name="Mungpakdee S."/>
            <person name="Aury J.M."/>
            <person name="Da Silva C."/>
            <person name="Brinkmann H."/>
            <person name="Mikhaleva J."/>
            <person name="Olsen L.C."/>
            <person name="Jubin C."/>
            <person name="Canestro C."/>
            <person name="Bouquet J.M."/>
            <person name="Danks G."/>
            <person name="Poulain J."/>
            <person name="Campsteijn C."/>
            <person name="Adamski M."/>
            <person name="Cross I."/>
            <person name="Yadetie F."/>
            <person name="Muffato M."/>
            <person name="Louis A."/>
            <person name="Butcher S."/>
            <person name="Tsagkogeorga G."/>
            <person name="Konrad A."/>
            <person name="Singh S."/>
            <person name="Jensen M.F."/>
            <person name="Cong E.H."/>
            <person name="Eikeseth-Otteraa H."/>
            <person name="Noel B."/>
            <person name="Anthouard V."/>
            <person name="Porcel B.M."/>
            <person name="Kachouri-Lafond R."/>
            <person name="Nishino A."/>
            <person name="Ugolini M."/>
            <person name="Chourrout P."/>
            <person name="Nishida H."/>
            <person name="Aasland R."/>
            <person name="Huzurbazar S."/>
            <person name="Westhof E."/>
            <person name="Delsuc F."/>
            <person name="Lehrach H."/>
            <person name="Reinhardt R."/>
            <person name="Weissenbach J."/>
            <person name="Roy S.W."/>
            <person name="Artiguenave F."/>
            <person name="Postlethwait J.H."/>
            <person name="Manak J.R."/>
            <person name="Thompson E.M."/>
            <person name="Jaillon O."/>
            <person name="Du Pasquier L."/>
            <person name="Boudinot P."/>
            <person name="Liberles D.A."/>
            <person name="Volff J.N."/>
            <person name="Philippe H."/>
            <person name="Lenhard B."/>
            <person name="Roest Crollius H."/>
            <person name="Wincker P."/>
            <person name="Chourrout D."/>
        </authorList>
    </citation>
    <scope>NUCLEOTIDE SEQUENCE [LARGE SCALE GENOMIC DNA]</scope>
</reference>
<dbReference type="AlphaFoldDB" id="E4YKJ8"/>
<accession>E4YKJ8</accession>